<protein>
    <recommendedName>
        <fullName evidence="7">mannonate dehydratase</fullName>
        <ecNumber evidence="7">4.2.1.8</ecNumber>
    </recommendedName>
</protein>
<keyword evidence="8" id="KW-0408">Iron</keyword>
<dbReference type="OrthoDB" id="9780250at2"/>
<comment type="catalytic activity">
    <reaction evidence="1">
        <text>D-mannonate = 2-dehydro-3-deoxy-D-gluconate + H2O</text>
        <dbReference type="Rhea" id="RHEA:20097"/>
        <dbReference type="ChEBI" id="CHEBI:15377"/>
        <dbReference type="ChEBI" id="CHEBI:17767"/>
        <dbReference type="ChEBI" id="CHEBI:57990"/>
        <dbReference type="EC" id="4.2.1.8"/>
    </reaction>
</comment>
<dbReference type="EC" id="4.2.1.8" evidence="7"/>
<comment type="function">
    <text evidence="4">Catalyzes the dehydration of D-mannonate.</text>
</comment>
<evidence type="ECO:0000256" key="2">
    <source>
        <dbReference type="ARBA" id="ARBA00001936"/>
    </source>
</evidence>
<dbReference type="GO" id="GO:0008927">
    <property type="term" value="F:mannonate dehydratase activity"/>
    <property type="evidence" value="ECO:0007669"/>
    <property type="project" value="UniProtKB-EC"/>
</dbReference>
<evidence type="ECO:0000256" key="1">
    <source>
        <dbReference type="ARBA" id="ARBA00001794"/>
    </source>
</evidence>
<sequence>MKENRRDFIKKSASLAAALSVGGISTAVAHSVTENAKANGALQSMAKDAGMEMSTAYFAGIEANKQLIELAKQMDALGAVAGIDTRLTGLTNVKPWEYQAIAGVKEAWKKVGLNYTVVEGPPSLGEKTKLGLDGRDEEIANFITFMKNLKKAGVNVICYNWMPVISWARTQMDRPARGGALVTAFDYDDIKNKPLTKYGEVTKETMWKNLEYFLKAVVPEAEKIEMKLALHPDDPQVHSIQGISRIMNTVESFDRMLKIMPSDFNGVTLCQGNFALMGTDIPSLVRRWGKAGKIHFVHFRNVQDLSGKLPSTKFTETFHDEGQIDMYESMKAYYEIGFKGAIRPDHVPTMAGEENTRPGYMTLGNLFAIGYMRGLMESVAKGARKS</sequence>
<dbReference type="Pfam" id="PF03786">
    <property type="entry name" value="UxuA"/>
    <property type="match status" value="2"/>
</dbReference>
<dbReference type="UniPathway" id="UPA00246"/>
<feature type="chain" id="PRO_5016801893" description="mannonate dehydratase" evidence="11">
    <location>
        <begin position="30"/>
        <end position="386"/>
    </location>
</feature>
<dbReference type="PANTHER" id="PTHR30387:SF2">
    <property type="entry name" value="MANNONATE DEHYDRATASE"/>
    <property type="match status" value="1"/>
</dbReference>
<dbReference type="GO" id="GO:0030145">
    <property type="term" value="F:manganese ion binding"/>
    <property type="evidence" value="ECO:0007669"/>
    <property type="project" value="TreeGrafter"/>
</dbReference>
<dbReference type="Gene3D" id="3.20.20.150">
    <property type="entry name" value="Divalent-metal-dependent TIM barrel enzymes"/>
    <property type="match status" value="1"/>
</dbReference>
<dbReference type="GO" id="GO:0042840">
    <property type="term" value="P:D-glucuronate catabolic process"/>
    <property type="evidence" value="ECO:0007669"/>
    <property type="project" value="TreeGrafter"/>
</dbReference>
<comment type="pathway">
    <text evidence="5">Carbohydrate metabolism; pentose and glucuronate interconversion.</text>
</comment>
<evidence type="ECO:0000256" key="5">
    <source>
        <dbReference type="ARBA" id="ARBA00004892"/>
    </source>
</evidence>
<comment type="similarity">
    <text evidence="6">Belongs to the mannonate dehydratase family.</text>
</comment>
<dbReference type="PROSITE" id="PS51318">
    <property type="entry name" value="TAT"/>
    <property type="match status" value="1"/>
</dbReference>
<proteinExistence type="inferred from homology"/>
<feature type="signal peptide" evidence="11">
    <location>
        <begin position="1"/>
        <end position="29"/>
    </location>
</feature>
<dbReference type="InterPro" id="IPR019546">
    <property type="entry name" value="TAT_signal_bac_arc"/>
</dbReference>
<dbReference type="GO" id="GO:0008198">
    <property type="term" value="F:ferrous iron binding"/>
    <property type="evidence" value="ECO:0007669"/>
    <property type="project" value="TreeGrafter"/>
</dbReference>
<dbReference type="RefSeq" id="WP_115373513.1">
    <property type="nucleotide sequence ID" value="NZ_QASA01000001.1"/>
</dbReference>
<evidence type="ECO:0000313" key="13">
    <source>
        <dbReference type="Proteomes" id="UP000253919"/>
    </source>
</evidence>
<comment type="cofactor">
    <cofactor evidence="3">
        <name>Fe(2+)</name>
        <dbReference type="ChEBI" id="CHEBI:29033"/>
    </cofactor>
</comment>
<comment type="caution">
    <text evidence="12">The sequence shown here is derived from an EMBL/GenBank/DDBJ whole genome shotgun (WGS) entry which is preliminary data.</text>
</comment>
<accession>A0A369QMA2</accession>
<dbReference type="AlphaFoldDB" id="A0A369QMA2"/>
<dbReference type="NCBIfam" id="TIGR01409">
    <property type="entry name" value="TAT_signal_seq"/>
    <property type="match status" value="1"/>
</dbReference>
<evidence type="ECO:0000256" key="6">
    <source>
        <dbReference type="ARBA" id="ARBA00007389"/>
    </source>
</evidence>
<evidence type="ECO:0000256" key="11">
    <source>
        <dbReference type="SAM" id="SignalP"/>
    </source>
</evidence>
<keyword evidence="11" id="KW-0732">Signal</keyword>
<evidence type="ECO:0000256" key="8">
    <source>
        <dbReference type="ARBA" id="ARBA00023004"/>
    </source>
</evidence>
<dbReference type="PANTHER" id="PTHR30387">
    <property type="entry name" value="MANNONATE DEHYDRATASE"/>
    <property type="match status" value="1"/>
</dbReference>
<evidence type="ECO:0000256" key="3">
    <source>
        <dbReference type="ARBA" id="ARBA00001954"/>
    </source>
</evidence>
<evidence type="ECO:0000313" key="12">
    <source>
        <dbReference type="EMBL" id="RDC64346.1"/>
    </source>
</evidence>
<dbReference type="PIRSF" id="PIRSF016049">
    <property type="entry name" value="Man_dehyd"/>
    <property type="match status" value="1"/>
</dbReference>
<gene>
    <name evidence="12" type="ORF">AHMF7616_02959</name>
</gene>
<dbReference type="SUPFAM" id="SSF51658">
    <property type="entry name" value="Xylose isomerase-like"/>
    <property type="match status" value="1"/>
</dbReference>
<keyword evidence="13" id="KW-1185">Reference proteome</keyword>
<comment type="cofactor">
    <cofactor evidence="2">
        <name>Mn(2+)</name>
        <dbReference type="ChEBI" id="CHEBI:29035"/>
    </cofactor>
</comment>
<dbReference type="InterPro" id="IPR036237">
    <property type="entry name" value="Xyl_isomerase-like_sf"/>
</dbReference>
<dbReference type="Proteomes" id="UP000253919">
    <property type="component" value="Unassembled WGS sequence"/>
</dbReference>
<evidence type="ECO:0000256" key="4">
    <source>
        <dbReference type="ARBA" id="ARBA00002713"/>
    </source>
</evidence>
<keyword evidence="10 12" id="KW-0456">Lyase</keyword>
<evidence type="ECO:0000256" key="9">
    <source>
        <dbReference type="ARBA" id="ARBA00023211"/>
    </source>
</evidence>
<keyword evidence="9" id="KW-0464">Manganese</keyword>
<dbReference type="InterPro" id="IPR004628">
    <property type="entry name" value="Man_deHydtase"/>
</dbReference>
<evidence type="ECO:0000256" key="10">
    <source>
        <dbReference type="ARBA" id="ARBA00023239"/>
    </source>
</evidence>
<dbReference type="EMBL" id="QASA01000001">
    <property type="protein sequence ID" value="RDC64346.1"/>
    <property type="molecule type" value="Genomic_DNA"/>
</dbReference>
<organism evidence="12 13">
    <name type="scientific">Adhaeribacter pallidiroseus</name>
    <dbReference type="NCBI Taxonomy" id="2072847"/>
    <lineage>
        <taxon>Bacteria</taxon>
        <taxon>Pseudomonadati</taxon>
        <taxon>Bacteroidota</taxon>
        <taxon>Cytophagia</taxon>
        <taxon>Cytophagales</taxon>
        <taxon>Hymenobacteraceae</taxon>
        <taxon>Adhaeribacter</taxon>
    </lineage>
</organism>
<evidence type="ECO:0000256" key="7">
    <source>
        <dbReference type="ARBA" id="ARBA00012927"/>
    </source>
</evidence>
<reference evidence="12 13" key="1">
    <citation type="submission" date="2018-04" db="EMBL/GenBank/DDBJ databases">
        <title>Adhaeribacter sp. HMF7616 genome sequencing and assembly.</title>
        <authorList>
            <person name="Kang H."/>
            <person name="Kang J."/>
            <person name="Cha I."/>
            <person name="Kim H."/>
            <person name="Joh K."/>
        </authorList>
    </citation>
    <scope>NUCLEOTIDE SEQUENCE [LARGE SCALE GENOMIC DNA]</scope>
    <source>
        <strain evidence="12 13">HMF7616</strain>
    </source>
</reference>
<name>A0A369QMA2_9BACT</name>
<dbReference type="InterPro" id="IPR006311">
    <property type="entry name" value="TAT_signal"/>
</dbReference>